<evidence type="ECO:0000313" key="2">
    <source>
        <dbReference type="EMBL" id="SVD30934.1"/>
    </source>
</evidence>
<protein>
    <recommendedName>
        <fullName evidence="3">Amino acid permease/ SLC12A domain-containing protein</fullName>
    </recommendedName>
</protein>
<evidence type="ECO:0000256" key="1">
    <source>
        <dbReference type="SAM" id="Phobius"/>
    </source>
</evidence>
<feature type="transmembrane region" description="Helical" evidence="1">
    <location>
        <begin position="50"/>
        <end position="71"/>
    </location>
</feature>
<gene>
    <name evidence="2" type="ORF">METZ01_LOCUS383788</name>
</gene>
<sequence>ILTILAVVVLRYTQPDAERPYKVWAYPLTPLIFVAVIGGYMVSLLMSEQFLFNTLIGLTIVATGIPFYFYWNKNNGTTEEAE</sequence>
<accession>A0A382U9F9</accession>
<feature type="transmembrane region" description="Helical" evidence="1">
    <location>
        <begin position="25"/>
        <end position="43"/>
    </location>
</feature>
<keyword evidence="1" id="KW-0812">Transmembrane</keyword>
<evidence type="ECO:0008006" key="3">
    <source>
        <dbReference type="Google" id="ProtNLM"/>
    </source>
</evidence>
<organism evidence="2">
    <name type="scientific">marine metagenome</name>
    <dbReference type="NCBI Taxonomy" id="408172"/>
    <lineage>
        <taxon>unclassified sequences</taxon>
        <taxon>metagenomes</taxon>
        <taxon>ecological metagenomes</taxon>
    </lineage>
</organism>
<keyword evidence="1" id="KW-0472">Membrane</keyword>
<keyword evidence="1" id="KW-1133">Transmembrane helix</keyword>
<dbReference type="Gene3D" id="1.20.1740.10">
    <property type="entry name" value="Amino acid/polyamine transporter I"/>
    <property type="match status" value="1"/>
</dbReference>
<name>A0A382U9F9_9ZZZZ</name>
<dbReference type="AlphaFoldDB" id="A0A382U9F9"/>
<dbReference type="EMBL" id="UINC01142545">
    <property type="protein sequence ID" value="SVD30934.1"/>
    <property type="molecule type" value="Genomic_DNA"/>
</dbReference>
<proteinExistence type="predicted"/>
<reference evidence="2" key="1">
    <citation type="submission" date="2018-05" db="EMBL/GenBank/DDBJ databases">
        <authorList>
            <person name="Lanie J.A."/>
            <person name="Ng W.-L."/>
            <person name="Kazmierczak K.M."/>
            <person name="Andrzejewski T.M."/>
            <person name="Davidsen T.M."/>
            <person name="Wayne K.J."/>
            <person name="Tettelin H."/>
            <person name="Glass J.I."/>
            <person name="Rusch D."/>
            <person name="Podicherti R."/>
            <person name="Tsui H.-C.T."/>
            <person name="Winkler M.E."/>
        </authorList>
    </citation>
    <scope>NUCLEOTIDE SEQUENCE</scope>
</reference>
<feature type="non-terminal residue" evidence="2">
    <location>
        <position position="1"/>
    </location>
</feature>